<accession>A0A7J5U427</accession>
<protein>
    <submittedName>
        <fullName evidence="3">DUF4174 domain-containing protein</fullName>
    </submittedName>
</protein>
<name>A0A7J5U427_9BACT</name>
<dbReference type="InterPro" id="IPR025232">
    <property type="entry name" value="DUF4174"/>
</dbReference>
<sequence length="116" mass="13374">MESIGNLHKSLKATLDEKKNNRRVLLLYGRDDAQHYIIDQQEQLHAADAQLSQHDLDVVVLIASTTVEPDRWYLMHTEGFNLIPSEDFIGWLIDKDGSVKHRFTQPLSPDELTKHI</sequence>
<evidence type="ECO:0000313" key="3">
    <source>
        <dbReference type="EMBL" id="KAB7732599.1"/>
    </source>
</evidence>
<dbReference type="Proteomes" id="UP000488299">
    <property type="component" value="Unassembled WGS sequence"/>
</dbReference>
<dbReference type="AlphaFoldDB" id="A0A7J5U427"/>
<keyword evidence="4" id="KW-1185">Reference proteome</keyword>
<evidence type="ECO:0000259" key="2">
    <source>
        <dbReference type="Pfam" id="PF13778"/>
    </source>
</evidence>
<dbReference type="EMBL" id="WELI01000001">
    <property type="protein sequence ID" value="KAB7732599.1"/>
    <property type="molecule type" value="Genomic_DNA"/>
</dbReference>
<proteinExistence type="predicted"/>
<evidence type="ECO:0000256" key="1">
    <source>
        <dbReference type="ARBA" id="ARBA00022729"/>
    </source>
</evidence>
<evidence type="ECO:0000313" key="4">
    <source>
        <dbReference type="Proteomes" id="UP000488299"/>
    </source>
</evidence>
<reference evidence="3 4" key="1">
    <citation type="submission" date="2019-10" db="EMBL/GenBank/DDBJ databases">
        <title>Rudanella paleaurantiibacter sp. nov., isolated from sludge.</title>
        <authorList>
            <person name="Xu S.Q."/>
        </authorList>
    </citation>
    <scope>NUCLEOTIDE SEQUENCE [LARGE SCALE GENOMIC DNA]</scope>
    <source>
        <strain evidence="3 4">HX-22-17</strain>
    </source>
</reference>
<feature type="domain" description="DUF4174" evidence="2">
    <location>
        <begin position="15"/>
        <end position="116"/>
    </location>
</feature>
<organism evidence="3 4">
    <name type="scientific">Rudanella paleaurantiibacter</name>
    <dbReference type="NCBI Taxonomy" id="2614655"/>
    <lineage>
        <taxon>Bacteria</taxon>
        <taxon>Pseudomonadati</taxon>
        <taxon>Bacteroidota</taxon>
        <taxon>Cytophagia</taxon>
        <taxon>Cytophagales</taxon>
        <taxon>Cytophagaceae</taxon>
        <taxon>Rudanella</taxon>
    </lineage>
</organism>
<dbReference type="RefSeq" id="WP_152122047.1">
    <property type="nucleotide sequence ID" value="NZ_WELI01000001.1"/>
</dbReference>
<dbReference type="Pfam" id="PF13778">
    <property type="entry name" value="DUF4174"/>
    <property type="match status" value="1"/>
</dbReference>
<keyword evidence="1" id="KW-0732">Signal</keyword>
<comment type="caution">
    <text evidence="3">The sequence shown here is derived from an EMBL/GenBank/DDBJ whole genome shotgun (WGS) entry which is preliminary data.</text>
</comment>
<gene>
    <name evidence="3" type="ORF">F5984_01180</name>
</gene>